<feature type="region of interest" description="Disordered" evidence="7">
    <location>
        <begin position="710"/>
        <end position="734"/>
    </location>
</feature>
<feature type="transmembrane region" description="Helical" evidence="8">
    <location>
        <begin position="258"/>
        <end position="278"/>
    </location>
</feature>
<evidence type="ECO:0000256" key="3">
    <source>
        <dbReference type="ARBA" id="ARBA00022679"/>
    </source>
</evidence>
<feature type="domain" description="Ubiquitin-like" evidence="9">
    <location>
        <begin position="16"/>
        <end position="86"/>
    </location>
</feature>
<feature type="compositionally biased region" description="Basic and acidic residues" evidence="7">
    <location>
        <begin position="778"/>
        <end position="789"/>
    </location>
</feature>
<dbReference type="InterPro" id="IPR029000">
    <property type="entry name" value="Cyclophilin-like_dom_sf"/>
</dbReference>
<dbReference type="OrthoDB" id="413948at2759"/>
<dbReference type="Pfam" id="PF05686">
    <property type="entry name" value="Glyco_transf_90"/>
    <property type="match status" value="1"/>
</dbReference>
<dbReference type="InterPro" id="IPR029071">
    <property type="entry name" value="Ubiquitin-like_domsf"/>
</dbReference>
<dbReference type="EMBL" id="CAJNDS010000458">
    <property type="protein sequence ID" value="CAE7208501.1"/>
    <property type="molecule type" value="Genomic_DNA"/>
</dbReference>
<feature type="region of interest" description="Disordered" evidence="7">
    <location>
        <begin position="751"/>
        <end position="805"/>
    </location>
</feature>
<dbReference type="GO" id="GO:0016740">
    <property type="term" value="F:transferase activity"/>
    <property type="evidence" value="ECO:0007669"/>
    <property type="project" value="UniProtKB-KW"/>
</dbReference>
<evidence type="ECO:0000256" key="8">
    <source>
        <dbReference type="SAM" id="Phobius"/>
    </source>
</evidence>
<dbReference type="GO" id="GO:0005216">
    <property type="term" value="F:monoatomic ion channel activity"/>
    <property type="evidence" value="ECO:0007669"/>
    <property type="project" value="InterPro"/>
</dbReference>
<dbReference type="InterPro" id="IPR027359">
    <property type="entry name" value="Volt_channel_dom_sf"/>
</dbReference>
<sequence length="1808" mass="203182">MDSVLSSASNKSADLLQVRVLLPSGRSTSVSLPRCSKVVDLKTAVQQALQQGFLRFVRDGRTLDPSKSLEDEGLEDGDCLTAVVQQAKLVATDQAFALYCKESWVANWSALEQLEVYSSQFTEKLRDMYQKKWDTLIGKAAKCPRTYFDIELGGEKAGRIVMMLRGDVVPKTAENFRASLKAYKVPLLKGVRHLAFLGQFDAKSKEDWRNFCEDARSEEKSTAYWGVVGVMMLLVNIGFLVFMAYGPTETWEEAATRLYLALELFFLLFFCCELRWHLQLASPALPQDGFWERLSLGFRDPWNVLDALAIFIGLLDCIFSLAWPRGHRALLVLLPCLQLLRLGRCVRALGDLLRSLTRSLLHWLWAAVLLGSLVYAAAALSANFLSFPEELQGGNSTAGGERADAEAADLFTGLPQGLVTFFSFATAGDYAPAVRYFLARGEPGTAVAIFMLLFVLLGHLMLFFLLAAVVVESALDVLPRQRLRSQGKRIQELCRRLGEDGTQELTRADLDNEKGRCLRLLLKDLQISDHDLLHLMRMADVQQSGHFGRVFDSRRELLELECDMHRMWNMLAVGQENLAKSMDLVVERLGSSQRCLEAVSEKQTSGHGHLTAELEKLAAGQERIAGRIDKLTSGQGQMASLLGKLPSLDSQKDLDKLLLTVLAVPKVLEEKVHKMTSRLEAKVDHLIDEVTRGDSGLLPAATRLQELPAASAELPPPPPLPPPDTGHPSREPVKNLDSHVHHIARRLAGLRLPPSPIRPSPPASSCVGSVRPSPGSWPDERQSEPEITSKDMLPPPWEAAKPGRSSDGMARVVEALLYIYWQHWVFLPIQVIMAKLESAGFFLNVGWLALGKTASENLQSLPGAGALCTGEKGFGYKEELLSKPEHTAYVARLLDSFAERQLAPFQAGIDQAQLNMLYLWDDELGHGLLRIRVLGGRVFVRKLQGTRVRGELWSDRQLKYLEGLLSVVETEQLEDVDFVVSLLDNPVCEFFKNGLAMPVMVFAKTPSCQNILVPDHSLMQDEYQHSVFGSNFGWAAVVGKALQHKWRDRAPGIFWDGDFGKHQRRGLAPLRPSLVMGQRKPLKQWNMDVYTSPSDHCSYQRSLNAQGNTWSMRLKNILLCGTAAIWFLPRPSMRYAEYWYDALEENKHYVALREEEARTDMEAILKLEDRKLRLIAQRGFNRTAAVLRPWAVRRYVGALLRRYAALQTFSPAAVHATDAADFREVTRSTLAIVQGHWQALGAQHFHFHYAEREDLSEGSLSRALELRSLDQLPCWGTVRRYIRCCQPSNVWRYALDGNAASGPLHPFCVAPSTDPKQTWQFCCAAAAGRMEELFRLALPNHAPAKLLKDVDEVFLELDLSLDQSLHLLETARDAAVHAVMSFDSPQKLSSSAEGRIEALLNRAWFFEEVVKAACTARCNEGKCSQSPWSCSEMGLLQTLHSKRQLHRASFPAPRSGLGGSRRLGAERAEVLLLLRERNDVALLSLLSHRTCPLNLHLLGPSDISTDWVAELLDSHAVQDVTVQAHSPREAADAVCPFVHGAPKPCDVIFAALVPHLWLPPEVQLLLFFDISEQERGPLFVGDVCKLREEERHAVESLLWAPRHLEYARWGYTVPSSDVLLLRMRALRNWTLSQLFSQVPEETIQNSTAELHAVAALRGFLRAWLTHLHDSRPTWLSLLHPSWWFVPYEQWFFDLDLAELLASSWRRTWLPVLRMREYPGYHGSSSELKIWCPPAASAVPIAVRNFWPDIMQRHAYAVSWETRIGRNSCGKTVNIMSLQWERPDRPPTIPFQIHELPWVAAWLASYKSL</sequence>
<keyword evidence="3" id="KW-0808">Transferase</keyword>
<feature type="compositionally biased region" description="Pro residues" evidence="7">
    <location>
        <begin position="714"/>
        <end position="725"/>
    </location>
</feature>
<feature type="transmembrane region" description="Helical" evidence="8">
    <location>
        <begin position="445"/>
        <end position="471"/>
    </location>
</feature>
<keyword evidence="5 8" id="KW-1133">Transmembrane helix</keyword>
<dbReference type="InterPro" id="IPR005821">
    <property type="entry name" value="Ion_trans_dom"/>
</dbReference>
<gene>
    <name evidence="10" type="ORF">SNAT2548_LOCUS6804</name>
</gene>
<dbReference type="PANTHER" id="PTHR12203:SF35">
    <property type="entry name" value="PROTEIN O-GLUCOSYLTRANSFERASE 1"/>
    <property type="match status" value="1"/>
</dbReference>
<protein>
    <recommendedName>
        <fullName evidence="9">Ubiquitin-like domain-containing protein</fullName>
    </recommendedName>
</protein>
<organism evidence="10 11">
    <name type="scientific">Symbiodinium natans</name>
    <dbReference type="NCBI Taxonomy" id="878477"/>
    <lineage>
        <taxon>Eukaryota</taxon>
        <taxon>Sar</taxon>
        <taxon>Alveolata</taxon>
        <taxon>Dinophyceae</taxon>
        <taxon>Suessiales</taxon>
        <taxon>Symbiodiniaceae</taxon>
        <taxon>Symbiodinium</taxon>
    </lineage>
</organism>
<accession>A0A812JK18</accession>
<dbReference type="SUPFAM" id="SSF50891">
    <property type="entry name" value="Cyclophilin-like"/>
    <property type="match status" value="1"/>
</dbReference>
<feature type="transmembrane region" description="Helical" evidence="8">
    <location>
        <begin position="223"/>
        <end position="246"/>
    </location>
</feature>
<keyword evidence="4 8" id="KW-0812">Transmembrane</keyword>
<dbReference type="GO" id="GO:0016020">
    <property type="term" value="C:membrane"/>
    <property type="evidence" value="ECO:0007669"/>
    <property type="project" value="UniProtKB-SubCell"/>
</dbReference>
<dbReference type="SUPFAM" id="SSF54236">
    <property type="entry name" value="Ubiquitin-like"/>
    <property type="match status" value="1"/>
</dbReference>
<dbReference type="Gene3D" id="1.20.120.350">
    <property type="entry name" value="Voltage-gated potassium channels. Chain C"/>
    <property type="match status" value="1"/>
</dbReference>
<proteinExistence type="inferred from homology"/>
<dbReference type="PROSITE" id="PS50053">
    <property type="entry name" value="UBIQUITIN_2"/>
    <property type="match status" value="1"/>
</dbReference>
<feature type="transmembrane region" description="Helical" evidence="8">
    <location>
        <begin position="302"/>
        <end position="323"/>
    </location>
</feature>
<dbReference type="InterPro" id="IPR051091">
    <property type="entry name" value="O-Glucosyltr/Glycosyltrsf_90"/>
</dbReference>
<comment type="caution">
    <text evidence="10">The sequence shown here is derived from an EMBL/GenBank/DDBJ whole genome shotgun (WGS) entry which is preliminary data.</text>
</comment>
<evidence type="ECO:0000313" key="11">
    <source>
        <dbReference type="Proteomes" id="UP000604046"/>
    </source>
</evidence>
<dbReference type="Proteomes" id="UP000604046">
    <property type="component" value="Unassembled WGS sequence"/>
</dbReference>
<dbReference type="CDD" id="cd17039">
    <property type="entry name" value="Ubl_ubiquitin_like"/>
    <property type="match status" value="1"/>
</dbReference>
<evidence type="ECO:0000313" key="10">
    <source>
        <dbReference type="EMBL" id="CAE7208501.1"/>
    </source>
</evidence>
<evidence type="ECO:0000256" key="5">
    <source>
        <dbReference type="ARBA" id="ARBA00022989"/>
    </source>
</evidence>
<dbReference type="Pfam" id="PF00520">
    <property type="entry name" value="Ion_trans"/>
    <property type="match status" value="1"/>
</dbReference>
<keyword evidence="11" id="KW-1185">Reference proteome</keyword>
<dbReference type="InterPro" id="IPR006598">
    <property type="entry name" value="CAP10"/>
</dbReference>
<name>A0A812JK18_9DINO</name>
<keyword evidence="6 8" id="KW-0472">Membrane</keyword>
<evidence type="ECO:0000256" key="4">
    <source>
        <dbReference type="ARBA" id="ARBA00022692"/>
    </source>
</evidence>
<evidence type="ECO:0000256" key="1">
    <source>
        <dbReference type="ARBA" id="ARBA00004141"/>
    </source>
</evidence>
<comment type="similarity">
    <text evidence="2">Belongs to the glycosyltransferase 90 family.</text>
</comment>
<dbReference type="PANTHER" id="PTHR12203">
    <property type="entry name" value="KDEL LYS-ASP-GLU-LEU CONTAINING - RELATED"/>
    <property type="match status" value="1"/>
</dbReference>
<dbReference type="InterPro" id="IPR000626">
    <property type="entry name" value="Ubiquitin-like_dom"/>
</dbReference>
<dbReference type="SMART" id="SM00672">
    <property type="entry name" value="CAP10"/>
    <property type="match status" value="1"/>
</dbReference>
<evidence type="ECO:0000256" key="2">
    <source>
        <dbReference type="ARBA" id="ARBA00010118"/>
    </source>
</evidence>
<dbReference type="SUPFAM" id="SSF81324">
    <property type="entry name" value="Voltage-gated potassium channels"/>
    <property type="match status" value="1"/>
</dbReference>
<reference evidence="10" key="1">
    <citation type="submission" date="2021-02" db="EMBL/GenBank/DDBJ databases">
        <authorList>
            <person name="Dougan E. K."/>
            <person name="Rhodes N."/>
            <person name="Thang M."/>
            <person name="Chan C."/>
        </authorList>
    </citation>
    <scope>NUCLEOTIDE SEQUENCE</scope>
</reference>
<feature type="compositionally biased region" description="Pro residues" evidence="7">
    <location>
        <begin position="753"/>
        <end position="762"/>
    </location>
</feature>
<comment type="subcellular location">
    <subcellularLocation>
        <location evidence="1">Membrane</location>
        <topology evidence="1">Multi-pass membrane protein</topology>
    </subcellularLocation>
</comment>
<evidence type="ECO:0000256" key="6">
    <source>
        <dbReference type="ARBA" id="ARBA00023136"/>
    </source>
</evidence>
<feature type="transmembrane region" description="Helical" evidence="8">
    <location>
        <begin position="362"/>
        <end position="385"/>
    </location>
</feature>
<evidence type="ECO:0000259" key="9">
    <source>
        <dbReference type="PROSITE" id="PS50053"/>
    </source>
</evidence>
<evidence type="ECO:0000256" key="7">
    <source>
        <dbReference type="SAM" id="MobiDB-lite"/>
    </source>
</evidence>
<dbReference type="Gene3D" id="2.40.100.10">
    <property type="entry name" value="Cyclophilin-like"/>
    <property type="match status" value="1"/>
</dbReference>